<dbReference type="EMBL" id="NBIV01000102">
    <property type="protein sequence ID" value="PXF44072.1"/>
    <property type="molecule type" value="Genomic_DNA"/>
</dbReference>
<keyword evidence="3" id="KW-1185">Reference proteome</keyword>
<comment type="caution">
    <text evidence="2">The sequence shown here is derived from an EMBL/GenBank/DDBJ whole genome shotgun (WGS) entry which is preliminary data.</text>
</comment>
<dbReference type="SUPFAM" id="SSF53448">
    <property type="entry name" value="Nucleotide-diphospho-sugar transferases"/>
    <property type="match status" value="1"/>
</dbReference>
<feature type="domain" description="Glycosyltransferase 2-like" evidence="1">
    <location>
        <begin position="121"/>
        <end position="234"/>
    </location>
</feature>
<dbReference type="InterPro" id="IPR050834">
    <property type="entry name" value="Glycosyltransf_2"/>
</dbReference>
<proteinExistence type="predicted"/>
<reference evidence="2 3" key="1">
    <citation type="journal article" date="2018" name="Mol. Biol. Evol.">
        <title>Analysis of the draft genome of the red seaweed Gracilariopsis chorda provides insights into genome size evolution in Rhodophyta.</title>
        <authorList>
            <person name="Lee J."/>
            <person name="Yang E.C."/>
            <person name="Graf L."/>
            <person name="Yang J.H."/>
            <person name="Qiu H."/>
            <person name="Zel Zion U."/>
            <person name="Chan C.X."/>
            <person name="Stephens T.G."/>
            <person name="Weber A.P.M."/>
            <person name="Boo G.H."/>
            <person name="Boo S.M."/>
            <person name="Kim K.M."/>
            <person name="Shin Y."/>
            <person name="Jung M."/>
            <person name="Lee S.J."/>
            <person name="Yim H.S."/>
            <person name="Lee J.H."/>
            <person name="Bhattacharya D."/>
            <person name="Yoon H.S."/>
        </authorList>
    </citation>
    <scope>NUCLEOTIDE SEQUENCE [LARGE SCALE GENOMIC DNA]</scope>
    <source>
        <strain evidence="2 3">SKKU-2015</strain>
        <tissue evidence="2">Whole body</tissue>
    </source>
</reference>
<dbReference type="CDD" id="cd00761">
    <property type="entry name" value="Glyco_tranf_GTA_type"/>
    <property type="match status" value="1"/>
</dbReference>
<name>A0A2V3IPS1_9FLOR</name>
<sequence length="395" mass="44368">MISQSSRQSNSTRAPRPILLVLIVIIALRGQYYISSTFAGTRPRRASALSHASENNSWEICARVIREGVQDVGDAASTWLAHAYVGSNQYPTNEFTEQSQRYQCRCLIPQLHVKRPPLLTAIVQSFNHHANIPNISTSLRSSPVVEEIVISEDGSTDGSLHDWHAALPDPHHFIIRSNNLHELRSYNRAMRMSSGDIVVLLQDDDLLPFTDDWLKDALKLFEALPQLGVLGGYIGQLWDHGSGQGFEYGEQISTHGGLRQGNTQPLPYIEPRTKLPFMYAECVWIAPVFIRRELLRKAGGLELTIAKRGEPGVWQDCVFSYEAWTNGYTVGAYSAPFKRGVGGHGSATSTMKVKQRERVYERAVAYTNRKYPRRRIHDSIVARNNGTLLPRAFVK</sequence>
<dbReference type="PANTHER" id="PTHR43685">
    <property type="entry name" value="GLYCOSYLTRANSFERASE"/>
    <property type="match status" value="1"/>
</dbReference>
<protein>
    <recommendedName>
        <fullName evidence="1">Glycosyltransferase 2-like domain-containing protein</fullName>
    </recommendedName>
</protein>
<accession>A0A2V3IPS1</accession>
<evidence type="ECO:0000259" key="1">
    <source>
        <dbReference type="Pfam" id="PF00535"/>
    </source>
</evidence>
<dbReference type="InterPro" id="IPR001173">
    <property type="entry name" value="Glyco_trans_2-like"/>
</dbReference>
<gene>
    <name evidence="2" type="ORF">BWQ96_06153</name>
</gene>
<dbReference type="OrthoDB" id="2116at2759"/>
<dbReference type="PANTHER" id="PTHR43685:SF2">
    <property type="entry name" value="GLYCOSYLTRANSFERASE 2-LIKE DOMAIN-CONTAINING PROTEIN"/>
    <property type="match status" value="1"/>
</dbReference>
<dbReference type="AlphaFoldDB" id="A0A2V3IPS1"/>
<dbReference type="Pfam" id="PF00535">
    <property type="entry name" value="Glycos_transf_2"/>
    <property type="match status" value="1"/>
</dbReference>
<dbReference type="Proteomes" id="UP000247409">
    <property type="component" value="Unassembled WGS sequence"/>
</dbReference>
<dbReference type="Gene3D" id="3.90.550.10">
    <property type="entry name" value="Spore Coat Polysaccharide Biosynthesis Protein SpsA, Chain A"/>
    <property type="match status" value="1"/>
</dbReference>
<evidence type="ECO:0000313" key="2">
    <source>
        <dbReference type="EMBL" id="PXF44072.1"/>
    </source>
</evidence>
<organism evidence="2 3">
    <name type="scientific">Gracilariopsis chorda</name>
    <dbReference type="NCBI Taxonomy" id="448386"/>
    <lineage>
        <taxon>Eukaryota</taxon>
        <taxon>Rhodophyta</taxon>
        <taxon>Florideophyceae</taxon>
        <taxon>Rhodymeniophycidae</taxon>
        <taxon>Gracilariales</taxon>
        <taxon>Gracilariaceae</taxon>
        <taxon>Gracilariopsis</taxon>
    </lineage>
</organism>
<dbReference type="InterPro" id="IPR029044">
    <property type="entry name" value="Nucleotide-diphossugar_trans"/>
</dbReference>
<evidence type="ECO:0000313" key="3">
    <source>
        <dbReference type="Proteomes" id="UP000247409"/>
    </source>
</evidence>